<keyword evidence="1" id="KW-1133">Transmembrane helix</keyword>
<evidence type="ECO:0000313" key="2">
    <source>
        <dbReference type="EMBL" id="CAH9060639.1"/>
    </source>
</evidence>
<proteinExistence type="predicted"/>
<accession>A0AAV0C416</accession>
<dbReference type="AlphaFoldDB" id="A0AAV0C416"/>
<keyword evidence="1" id="KW-0472">Membrane</keyword>
<name>A0AAV0C416_9ASTE</name>
<gene>
    <name evidence="2" type="ORF">CEPIT_LOCUS1585</name>
</gene>
<dbReference type="Proteomes" id="UP001152523">
    <property type="component" value="Unassembled WGS sequence"/>
</dbReference>
<feature type="transmembrane region" description="Helical" evidence="1">
    <location>
        <begin position="82"/>
        <end position="107"/>
    </location>
</feature>
<keyword evidence="3" id="KW-1185">Reference proteome</keyword>
<keyword evidence="1" id="KW-0812">Transmembrane</keyword>
<feature type="transmembrane region" description="Helical" evidence="1">
    <location>
        <begin position="152"/>
        <end position="171"/>
    </location>
</feature>
<feature type="transmembrane region" description="Helical" evidence="1">
    <location>
        <begin position="119"/>
        <end position="140"/>
    </location>
</feature>
<organism evidence="2 3">
    <name type="scientific">Cuscuta epithymum</name>
    <dbReference type="NCBI Taxonomy" id="186058"/>
    <lineage>
        <taxon>Eukaryota</taxon>
        <taxon>Viridiplantae</taxon>
        <taxon>Streptophyta</taxon>
        <taxon>Embryophyta</taxon>
        <taxon>Tracheophyta</taxon>
        <taxon>Spermatophyta</taxon>
        <taxon>Magnoliopsida</taxon>
        <taxon>eudicotyledons</taxon>
        <taxon>Gunneridae</taxon>
        <taxon>Pentapetalae</taxon>
        <taxon>asterids</taxon>
        <taxon>lamiids</taxon>
        <taxon>Solanales</taxon>
        <taxon>Convolvulaceae</taxon>
        <taxon>Cuscuteae</taxon>
        <taxon>Cuscuta</taxon>
        <taxon>Cuscuta subgen. Cuscuta</taxon>
    </lineage>
</organism>
<evidence type="ECO:0000256" key="1">
    <source>
        <dbReference type="SAM" id="Phobius"/>
    </source>
</evidence>
<evidence type="ECO:0000313" key="3">
    <source>
        <dbReference type="Proteomes" id="UP001152523"/>
    </source>
</evidence>
<dbReference type="EMBL" id="CAMAPF010000008">
    <property type="protein sequence ID" value="CAH9060639.1"/>
    <property type="molecule type" value="Genomic_DNA"/>
</dbReference>
<reference evidence="2" key="1">
    <citation type="submission" date="2022-07" db="EMBL/GenBank/DDBJ databases">
        <authorList>
            <person name="Macas J."/>
            <person name="Novak P."/>
            <person name="Neumann P."/>
        </authorList>
    </citation>
    <scope>NUCLEOTIDE SEQUENCE</scope>
</reference>
<protein>
    <submittedName>
        <fullName evidence="2">Uncharacterized protein</fullName>
    </submittedName>
</protein>
<sequence>MVDFCFCPIMEKVMRKKIYNNNRPSGLAGQSLVSIQIGWAKFDLYPIAKGVELPVVGVVITDRPPPEPPPWRAGKSRVWKHLFNFTVCLHFSFLYQTVYCSVGYFYYCKTLALGMGDESSAVTIIGSIMPNFGSASYIALSKVINSESGPRADGCLWCFCYFSSFLNAVILI</sequence>
<comment type="caution">
    <text evidence="2">The sequence shown here is derived from an EMBL/GenBank/DDBJ whole genome shotgun (WGS) entry which is preliminary data.</text>
</comment>